<dbReference type="CDD" id="cd05476">
    <property type="entry name" value="pepsin_A_like_plant"/>
    <property type="match status" value="1"/>
</dbReference>
<dbReference type="PRINTS" id="PR00792">
    <property type="entry name" value="PEPSIN"/>
</dbReference>
<evidence type="ECO:0000256" key="7">
    <source>
        <dbReference type="SAM" id="SignalP"/>
    </source>
</evidence>
<dbReference type="InterPro" id="IPR021109">
    <property type="entry name" value="Peptidase_aspartic_dom_sf"/>
</dbReference>
<organism evidence="9 10">
    <name type="scientific">Zostera marina</name>
    <name type="common">Eelgrass</name>
    <dbReference type="NCBI Taxonomy" id="29655"/>
    <lineage>
        <taxon>Eukaryota</taxon>
        <taxon>Viridiplantae</taxon>
        <taxon>Streptophyta</taxon>
        <taxon>Embryophyta</taxon>
        <taxon>Tracheophyta</taxon>
        <taxon>Spermatophyta</taxon>
        <taxon>Magnoliopsida</taxon>
        <taxon>Liliopsida</taxon>
        <taxon>Zosteraceae</taxon>
        <taxon>Zostera</taxon>
    </lineage>
</organism>
<keyword evidence="3" id="KW-0064">Aspartyl protease</keyword>
<comment type="caution">
    <text evidence="9">The sequence shown here is derived from an EMBL/GenBank/DDBJ whole genome shotgun (WGS) entry which is preliminary data.</text>
</comment>
<dbReference type="PROSITE" id="PS51767">
    <property type="entry name" value="PEPTIDASE_A1"/>
    <property type="match status" value="1"/>
</dbReference>
<dbReference type="PANTHER" id="PTHR47967:SF36">
    <property type="entry name" value="PEPTIDASE A1 DOMAIN-CONTAINING PROTEIN"/>
    <property type="match status" value="1"/>
</dbReference>
<dbReference type="OrthoDB" id="2747330at2759"/>
<dbReference type="Pfam" id="PF14541">
    <property type="entry name" value="TAXi_C"/>
    <property type="match status" value="1"/>
</dbReference>
<evidence type="ECO:0000313" key="10">
    <source>
        <dbReference type="Proteomes" id="UP000036987"/>
    </source>
</evidence>
<dbReference type="AlphaFoldDB" id="A0A0K9PTN0"/>
<feature type="signal peptide" evidence="7">
    <location>
        <begin position="1"/>
        <end position="21"/>
    </location>
</feature>
<gene>
    <name evidence="9" type="ORF">ZOSMA_166G00210</name>
</gene>
<evidence type="ECO:0000256" key="1">
    <source>
        <dbReference type="ARBA" id="ARBA00007447"/>
    </source>
</evidence>
<dbReference type="Proteomes" id="UP000036987">
    <property type="component" value="Unassembled WGS sequence"/>
</dbReference>
<dbReference type="Gene3D" id="2.40.70.10">
    <property type="entry name" value="Acid Proteases"/>
    <property type="match status" value="2"/>
</dbReference>
<dbReference type="InterPro" id="IPR051708">
    <property type="entry name" value="Plant_Aspart_Prot_A1"/>
</dbReference>
<reference evidence="10" key="1">
    <citation type="journal article" date="2016" name="Nature">
        <title>The genome of the seagrass Zostera marina reveals angiosperm adaptation to the sea.</title>
        <authorList>
            <person name="Olsen J.L."/>
            <person name="Rouze P."/>
            <person name="Verhelst B."/>
            <person name="Lin Y.-C."/>
            <person name="Bayer T."/>
            <person name="Collen J."/>
            <person name="Dattolo E."/>
            <person name="De Paoli E."/>
            <person name="Dittami S."/>
            <person name="Maumus F."/>
            <person name="Michel G."/>
            <person name="Kersting A."/>
            <person name="Lauritano C."/>
            <person name="Lohaus R."/>
            <person name="Toepel M."/>
            <person name="Tonon T."/>
            <person name="Vanneste K."/>
            <person name="Amirebrahimi M."/>
            <person name="Brakel J."/>
            <person name="Bostroem C."/>
            <person name="Chovatia M."/>
            <person name="Grimwood J."/>
            <person name="Jenkins J.W."/>
            <person name="Jueterbock A."/>
            <person name="Mraz A."/>
            <person name="Stam W.T."/>
            <person name="Tice H."/>
            <person name="Bornberg-Bauer E."/>
            <person name="Green P.J."/>
            <person name="Pearson G.A."/>
            <person name="Procaccini G."/>
            <person name="Duarte C.M."/>
            <person name="Schmutz J."/>
            <person name="Reusch T.B.H."/>
            <person name="Van de Peer Y."/>
        </authorList>
    </citation>
    <scope>NUCLEOTIDE SEQUENCE [LARGE SCALE GENOMIC DNA]</scope>
    <source>
        <strain evidence="10">cv. Finnish</strain>
    </source>
</reference>
<keyword evidence="4" id="KW-0378">Hydrolase</keyword>
<dbReference type="STRING" id="29655.A0A0K9PTN0"/>
<dbReference type="InterPro" id="IPR032799">
    <property type="entry name" value="TAXi_C"/>
</dbReference>
<evidence type="ECO:0000256" key="3">
    <source>
        <dbReference type="ARBA" id="ARBA00022750"/>
    </source>
</evidence>
<feature type="active site" evidence="6">
    <location>
        <position position="100"/>
    </location>
</feature>
<dbReference type="InterPro" id="IPR032861">
    <property type="entry name" value="TAXi_N"/>
</dbReference>
<feature type="domain" description="Peptidase A1" evidence="8">
    <location>
        <begin position="82"/>
        <end position="455"/>
    </location>
</feature>
<dbReference type="GO" id="GO:0004190">
    <property type="term" value="F:aspartic-type endopeptidase activity"/>
    <property type="evidence" value="ECO:0007669"/>
    <property type="project" value="UniProtKB-KW"/>
</dbReference>
<feature type="active site" evidence="6">
    <location>
        <position position="325"/>
    </location>
</feature>
<evidence type="ECO:0000259" key="8">
    <source>
        <dbReference type="PROSITE" id="PS51767"/>
    </source>
</evidence>
<dbReference type="OMA" id="KNCTQIC"/>
<comment type="similarity">
    <text evidence="1">Belongs to the peptidase A1 family.</text>
</comment>
<dbReference type="Pfam" id="PF14543">
    <property type="entry name" value="TAXi_N"/>
    <property type="match status" value="1"/>
</dbReference>
<evidence type="ECO:0000256" key="4">
    <source>
        <dbReference type="ARBA" id="ARBA00022801"/>
    </source>
</evidence>
<dbReference type="InterPro" id="IPR001461">
    <property type="entry name" value="Aspartic_peptidase_A1"/>
</dbReference>
<evidence type="ECO:0000313" key="9">
    <source>
        <dbReference type="EMBL" id="KMZ72326.1"/>
    </source>
</evidence>
<keyword evidence="2 9" id="KW-0645">Protease</keyword>
<dbReference type="InterPro" id="IPR033121">
    <property type="entry name" value="PEPTIDASE_A1"/>
</dbReference>
<dbReference type="PANTHER" id="PTHR47967">
    <property type="entry name" value="OS07G0603500 PROTEIN-RELATED"/>
    <property type="match status" value="1"/>
</dbReference>
<evidence type="ECO:0000256" key="6">
    <source>
        <dbReference type="PIRSR" id="PIRSR601461-1"/>
    </source>
</evidence>
<keyword evidence="10" id="KW-1185">Reference proteome</keyword>
<proteinExistence type="inferred from homology"/>
<keyword evidence="7" id="KW-0732">Signal</keyword>
<evidence type="ECO:0000256" key="5">
    <source>
        <dbReference type="ARBA" id="ARBA00023180"/>
    </source>
</evidence>
<sequence>MAAILVIFLFYFCSLPHSSLSQKQISLTLHQPVVDDPFRQMVAASLIRAHHLKNPSRSDRKHHKNHPSLGTIPLVPHSYGGYSVSLSFGTPPQTIPFVFDTGSDLAWAPCTHSYVCKNCAFPNPSGLKPVFFPKASSSARLVGCKNPKCTWLHSAQNLSTRCKNASKKSTICPAYFLMYGMGSTGGILLEETFVLPDKNVTRFAFGCSVFSTKQPAAGIAGFGRGPASIASQLNLERFSYCLASRNYDDIAGKAGTIFLGGNPEDSHDNVSFTPFLTNPAAKPNSPFAVYYYIEIIRIVVGGNKVKIPPGVFQPGSDGNGGVIIDSGSTFTFMESSILNLLIASFEESIAGRYNRSKSVETATGLGLCYLLPDQNVLNLPSLMLVFRGGSKMPIPIENYFAFVSDAEAGATCLTVVTDGKDKFNGVVGPAIILGAFQQQNYHFMFDLQRQRLGFRREKCMN</sequence>
<keyword evidence="5" id="KW-0325">Glycoprotein</keyword>
<dbReference type="GO" id="GO:0006508">
    <property type="term" value="P:proteolysis"/>
    <property type="evidence" value="ECO:0007669"/>
    <property type="project" value="UniProtKB-KW"/>
</dbReference>
<dbReference type="InterPro" id="IPR034161">
    <property type="entry name" value="Pepsin-like_plant"/>
</dbReference>
<protein>
    <submittedName>
        <fullName evidence="9">Eukaryotic aspartyl protease family protein</fullName>
    </submittedName>
</protein>
<accession>A0A0K9PTN0</accession>
<dbReference type="SUPFAM" id="SSF50630">
    <property type="entry name" value="Acid proteases"/>
    <property type="match status" value="1"/>
</dbReference>
<feature type="chain" id="PRO_5005528298" evidence="7">
    <location>
        <begin position="22"/>
        <end position="461"/>
    </location>
</feature>
<dbReference type="EMBL" id="LFYR01000636">
    <property type="protein sequence ID" value="KMZ72326.1"/>
    <property type="molecule type" value="Genomic_DNA"/>
</dbReference>
<name>A0A0K9PTN0_ZOSMR</name>
<evidence type="ECO:0000256" key="2">
    <source>
        <dbReference type="ARBA" id="ARBA00022670"/>
    </source>
</evidence>